<accession>A0ACC1DAV6</accession>
<gene>
    <name evidence="1" type="ORF">K1T71_002964</name>
</gene>
<sequence length="101" mass="11291">MLLRAFVFSAVIAVIYAGLSSAPTVKNPYYNEEGCFISEFNHSIPFGESVPSKVMCMTYRCSDKYVIHESCGVGRYPDNCEVIPQTDKPYPECCHPIVKCP</sequence>
<keyword evidence="2" id="KW-1185">Reference proteome</keyword>
<evidence type="ECO:0000313" key="2">
    <source>
        <dbReference type="Proteomes" id="UP000824533"/>
    </source>
</evidence>
<comment type="caution">
    <text evidence="1">The sequence shown here is derived from an EMBL/GenBank/DDBJ whole genome shotgun (WGS) entry which is preliminary data.</text>
</comment>
<evidence type="ECO:0000313" key="1">
    <source>
        <dbReference type="EMBL" id="KAJ0180879.1"/>
    </source>
</evidence>
<organism evidence="1 2">
    <name type="scientific">Dendrolimus kikuchii</name>
    <dbReference type="NCBI Taxonomy" id="765133"/>
    <lineage>
        <taxon>Eukaryota</taxon>
        <taxon>Metazoa</taxon>
        <taxon>Ecdysozoa</taxon>
        <taxon>Arthropoda</taxon>
        <taxon>Hexapoda</taxon>
        <taxon>Insecta</taxon>
        <taxon>Pterygota</taxon>
        <taxon>Neoptera</taxon>
        <taxon>Endopterygota</taxon>
        <taxon>Lepidoptera</taxon>
        <taxon>Glossata</taxon>
        <taxon>Ditrysia</taxon>
        <taxon>Bombycoidea</taxon>
        <taxon>Lasiocampidae</taxon>
        <taxon>Dendrolimus</taxon>
    </lineage>
</organism>
<dbReference type="Proteomes" id="UP000824533">
    <property type="component" value="Linkage Group LG05"/>
</dbReference>
<dbReference type="EMBL" id="CM034391">
    <property type="protein sequence ID" value="KAJ0180879.1"/>
    <property type="molecule type" value="Genomic_DNA"/>
</dbReference>
<reference evidence="1 2" key="1">
    <citation type="journal article" date="2021" name="Front. Genet.">
        <title>Chromosome-Level Genome Assembly Reveals Significant Gene Expansion in the Toll and IMD Signaling Pathways of Dendrolimus kikuchii.</title>
        <authorList>
            <person name="Zhou J."/>
            <person name="Wu P."/>
            <person name="Xiong Z."/>
            <person name="Liu N."/>
            <person name="Zhao N."/>
            <person name="Ji M."/>
            <person name="Qiu Y."/>
            <person name="Yang B."/>
        </authorList>
    </citation>
    <scope>NUCLEOTIDE SEQUENCE [LARGE SCALE GENOMIC DNA]</scope>
    <source>
        <strain evidence="1">Ann1</strain>
    </source>
</reference>
<protein>
    <submittedName>
        <fullName evidence="1">Uncharacterized protein</fullName>
    </submittedName>
</protein>
<proteinExistence type="predicted"/>
<name>A0ACC1DAV6_9NEOP</name>